<dbReference type="InterPro" id="IPR038722">
    <property type="entry name" value="Ner_HTH_dom"/>
</dbReference>
<dbReference type="Pfam" id="PF13693">
    <property type="entry name" value="HTH_35"/>
    <property type="match status" value="1"/>
</dbReference>
<accession>A0A2N5DZX4</accession>
<dbReference type="GO" id="GO:0003677">
    <property type="term" value="F:DNA binding"/>
    <property type="evidence" value="ECO:0007669"/>
    <property type="project" value="UniProtKB-KW"/>
</dbReference>
<evidence type="ECO:0000256" key="5">
    <source>
        <dbReference type="SAM" id="MobiDB-lite"/>
    </source>
</evidence>
<gene>
    <name evidence="7" type="ORF">CYR32_13875</name>
</gene>
<evidence type="ECO:0000259" key="6">
    <source>
        <dbReference type="Pfam" id="PF13693"/>
    </source>
</evidence>
<dbReference type="OrthoDB" id="5405994at2"/>
<name>A0A2N5DZX4_9GAMM</name>
<reference evidence="7 8" key="1">
    <citation type="submission" date="2017-12" db="EMBL/GenBank/DDBJ databases">
        <title>Characterization of six clinical isolates of Enterochimera gen. nov., a novel genus of the Yersiniaciae family and the three species Enterochimera arupensis sp. nov., Enterochimera coloradensis sp. nov, and Enterochimera californica sp. nov.</title>
        <authorList>
            <person name="Rossi A."/>
            <person name="Fisher M."/>
        </authorList>
    </citation>
    <scope>NUCLEOTIDE SEQUENCE [LARGE SCALE GENOMIC DNA]</scope>
    <source>
        <strain evidence="8">2016-Iso4</strain>
    </source>
</reference>
<feature type="region of interest" description="Disordered" evidence="5">
    <location>
        <begin position="98"/>
        <end position="124"/>
    </location>
</feature>
<proteinExistence type="inferred from homology"/>
<comment type="similarity">
    <text evidence="1">Belongs to the ner transcriptional regulatory family.</text>
</comment>
<protein>
    <recommendedName>
        <fullName evidence="6">Ner winged helix-turn-helix DNA-binding domain-containing protein</fullName>
    </recommendedName>
</protein>
<keyword evidence="8" id="KW-1185">Reference proteome</keyword>
<evidence type="ECO:0000313" key="8">
    <source>
        <dbReference type="Proteomes" id="UP000234503"/>
    </source>
</evidence>
<dbReference type="Gene3D" id="1.10.260.40">
    <property type="entry name" value="lambda repressor-like DNA-binding domains"/>
    <property type="match status" value="1"/>
</dbReference>
<organism evidence="7 8">
    <name type="scientific">Chimaeribacter coloradensis</name>
    <dbReference type="NCBI Taxonomy" id="2060068"/>
    <lineage>
        <taxon>Bacteria</taxon>
        <taxon>Pseudomonadati</taxon>
        <taxon>Pseudomonadota</taxon>
        <taxon>Gammaproteobacteria</taxon>
        <taxon>Enterobacterales</taxon>
        <taxon>Yersiniaceae</taxon>
        <taxon>Chimaeribacter</taxon>
    </lineage>
</organism>
<comment type="caution">
    <text evidence="7">The sequence shown here is derived from an EMBL/GenBank/DDBJ whole genome shotgun (WGS) entry which is preliminary data.</text>
</comment>
<evidence type="ECO:0000256" key="3">
    <source>
        <dbReference type="ARBA" id="ARBA00023125"/>
    </source>
</evidence>
<evidence type="ECO:0000256" key="2">
    <source>
        <dbReference type="ARBA" id="ARBA00023015"/>
    </source>
</evidence>
<keyword evidence="2" id="KW-0805">Transcription regulation</keyword>
<sequence length="124" mass="14061">MEDNIRKDWHSADIISALHKKGMSMAALSRAAGLSSSTLANVLYRPWPKGEWIIAHALDLHPRQIWPSRYFDEETRLPVERKTRRPLPQALCRPVVKAKREVAQKSPVSRKKSTAQAAKDEPLA</sequence>
<dbReference type="SUPFAM" id="SSF47413">
    <property type="entry name" value="lambda repressor-like DNA-binding domains"/>
    <property type="match status" value="1"/>
</dbReference>
<evidence type="ECO:0000313" key="7">
    <source>
        <dbReference type="EMBL" id="PLR33410.1"/>
    </source>
</evidence>
<evidence type="ECO:0000256" key="1">
    <source>
        <dbReference type="ARBA" id="ARBA00006157"/>
    </source>
</evidence>
<keyword evidence="4" id="KW-0804">Transcription</keyword>
<evidence type="ECO:0000256" key="4">
    <source>
        <dbReference type="ARBA" id="ARBA00023163"/>
    </source>
</evidence>
<dbReference type="AlphaFoldDB" id="A0A2N5DZX4"/>
<dbReference type="InterPro" id="IPR010982">
    <property type="entry name" value="Lambda_DNA-bd_dom_sf"/>
</dbReference>
<keyword evidence="3" id="KW-0238">DNA-binding</keyword>
<feature type="domain" description="Ner winged helix-turn-helix DNA-binding" evidence="6">
    <location>
        <begin position="8"/>
        <end position="77"/>
    </location>
</feature>
<dbReference type="EMBL" id="PJZH01000014">
    <property type="protein sequence ID" value="PLR33410.1"/>
    <property type="molecule type" value="Genomic_DNA"/>
</dbReference>
<dbReference type="Proteomes" id="UP000234503">
    <property type="component" value="Unassembled WGS sequence"/>
</dbReference>